<keyword evidence="2" id="KW-1185">Reference proteome</keyword>
<reference evidence="1 2" key="1">
    <citation type="submission" date="2024-09" db="EMBL/GenBank/DDBJ databases">
        <authorList>
            <person name="Sun Q."/>
            <person name="Mori K."/>
        </authorList>
    </citation>
    <scope>NUCLEOTIDE SEQUENCE [LARGE SCALE GENOMIC DNA]</scope>
    <source>
        <strain evidence="1 2">JCM 14321</strain>
    </source>
</reference>
<organism evidence="1 2">
    <name type="scientific">Agromyces lapidis</name>
    <dbReference type="NCBI Taxonomy" id="279574"/>
    <lineage>
        <taxon>Bacteria</taxon>
        <taxon>Bacillati</taxon>
        <taxon>Actinomycetota</taxon>
        <taxon>Actinomycetes</taxon>
        <taxon>Micrococcales</taxon>
        <taxon>Microbacteriaceae</taxon>
        <taxon>Agromyces</taxon>
    </lineage>
</organism>
<dbReference type="InterPro" id="IPR015018">
    <property type="entry name" value="DUF1905"/>
</dbReference>
<proteinExistence type="predicted"/>
<dbReference type="RefSeq" id="WP_246192075.1">
    <property type="nucleotide sequence ID" value="NZ_BAAANI010000006.1"/>
</dbReference>
<dbReference type="EMBL" id="JBHMBL010000001">
    <property type="protein sequence ID" value="MFB9641336.1"/>
    <property type="molecule type" value="Genomic_DNA"/>
</dbReference>
<dbReference type="InterPro" id="IPR037079">
    <property type="entry name" value="AF2212/PG0164-like_sf"/>
</dbReference>
<gene>
    <name evidence="1" type="ORF">ACFFQV_03430</name>
</gene>
<dbReference type="Proteomes" id="UP001589667">
    <property type="component" value="Unassembled WGS sequence"/>
</dbReference>
<dbReference type="Pfam" id="PF08922">
    <property type="entry name" value="DUF1905"/>
    <property type="match status" value="1"/>
</dbReference>
<dbReference type="SUPFAM" id="SSF141694">
    <property type="entry name" value="AF2212/PG0164-like"/>
    <property type="match status" value="1"/>
</dbReference>
<sequence length="104" mass="11393">MRDPRPASGMRVDFTAVIYEWSARRNWFFVDVPPEPSADISDRPRMPRGFDSVRVTATVGATTWSTSIFPGGGTYALPLKRAVLQAEGIGEGDEIEIALVVHDG</sequence>
<evidence type="ECO:0000313" key="2">
    <source>
        <dbReference type="Proteomes" id="UP001589667"/>
    </source>
</evidence>
<protein>
    <submittedName>
        <fullName evidence="1">DUF1905 domain-containing protein</fullName>
    </submittedName>
</protein>
<comment type="caution">
    <text evidence="1">The sequence shown here is derived from an EMBL/GenBank/DDBJ whole genome shotgun (WGS) entry which is preliminary data.</text>
</comment>
<evidence type="ECO:0000313" key="1">
    <source>
        <dbReference type="EMBL" id="MFB9641336.1"/>
    </source>
</evidence>
<dbReference type="Gene3D" id="2.40.30.100">
    <property type="entry name" value="AF2212/PG0164-like"/>
    <property type="match status" value="1"/>
</dbReference>
<accession>A0ABV5SLX3</accession>
<name>A0ABV5SLX3_9MICO</name>